<reference evidence="1" key="1">
    <citation type="journal article" date="2020" name="Stud. Mycol.">
        <title>101 Dothideomycetes genomes: a test case for predicting lifestyles and emergence of pathogens.</title>
        <authorList>
            <person name="Haridas S."/>
            <person name="Albert R."/>
            <person name="Binder M."/>
            <person name="Bloem J."/>
            <person name="Labutti K."/>
            <person name="Salamov A."/>
            <person name="Andreopoulos B."/>
            <person name="Baker S."/>
            <person name="Barry K."/>
            <person name="Bills G."/>
            <person name="Bluhm B."/>
            <person name="Cannon C."/>
            <person name="Castanera R."/>
            <person name="Culley D."/>
            <person name="Daum C."/>
            <person name="Ezra D."/>
            <person name="Gonzalez J."/>
            <person name="Henrissat B."/>
            <person name="Kuo A."/>
            <person name="Liang C."/>
            <person name="Lipzen A."/>
            <person name="Lutzoni F."/>
            <person name="Magnuson J."/>
            <person name="Mondo S."/>
            <person name="Nolan M."/>
            <person name="Ohm R."/>
            <person name="Pangilinan J."/>
            <person name="Park H.-J."/>
            <person name="Ramirez L."/>
            <person name="Alfaro M."/>
            <person name="Sun H."/>
            <person name="Tritt A."/>
            <person name="Yoshinaga Y."/>
            <person name="Zwiers L.-H."/>
            <person name="Turgeon B."/>
            <person name="Goodwin S."/>
            <person name="Spatafora J."/>
            <person name="Crous P."/>
            <person name="Grigoriev I."/>
        </authorList>
    </citation>
    <scope>NUCLEOTIDE SEQUENCE</scope>
    <source>
        <strain evidence="1">CBS 125425</strain>
    </source>
</reference>
<organism evidence="1 2">
    <name type="scientific">Polyplosphaeria fusca</name>
    <dbReference type="NCBI Taxonomy" id="682080"/>
    <lineage>
        <taxon>Eukaryota</taxon>
        <taxon>Fungi</taxon>
        <taxon>Dikarya</taxon>
        <taxon>Ascomycota</taxon>
        <taxon>Pezizomycotina</taxon>
        <taxon>Dothideomycetes</taxon>
        <taxon>Pleosporomycetidae</taxon>
        <taxon>Pleosporales</taxon>
        <taxon>Tetraplosphaeriaceae</taxon>
        <taxon>Polyplosphaeria</taxon>
    </lineage>
</organism>
<name>A0A9P4QS37_9PLEO</name>
<dbReference type="Proteomes" id="UP000799444">
    <property type="component" value="Unassembled WGS sequence"/>
</dbReference>
<protein>
    <submittedName>
        <fullName evidence="1">Uncharacterized protein</fullName>
    </submittedName>
</protein>
<sequence>MQRAYADGARTASNIARAPTDLQCTGMSPWGRLESAATCWGFEGSSMASWSRSRIFGFRKAGGVFLWCFSSWGGRTSQATATLGRLPFACHSPARIFFSIHGQDACNQIARVRSRWRKCAIQRPLPSYRFRSNSHGQFTQSHCIPNEDGGDGTTRAAFSPFTPDLQDNQAPNAFDTTGALFSCWARSRTRAMRSSTHTAGNTAFVWWLCTITTRTSTREIGEGTRTSETALGNRSACAYPLRWGCGLITDGTRRKQCSGGVRMGPKTVLTRSKEIRYCRRENMHVAFFLLRVGEK</sequence>
<evidence type="ECO:0000313" key="2">
    <source>
        <dbReference type="Proteomes" id="UP000799444"/>
    </source>
</evidence>
<evidence type="ECO:0000313" key="1">
    <source>
        <dbReference type="EMBL" id="KAF2729881.1"/>
    </source>
</evidence>
<proteinExistence type="predicted"/>
<accession>A0A9P4QS37</accession>
<gene>
    <name evidence="1" type="ORF">EJ04DRAFT_58195</name>
</gene>
<keyword evidence="2" id="KW-1185">Reference proteome</keyword>
<comment type="caution">
    <text evidence="1">The sequence shown here is derived from an EMBL/GenBank/DDBJ whole genome shotgun (WGS) entry which is preliminary data.</text>
</comment>
<dbReference type="AlphaFoldDB" id="A0A9P4QS37"/>
<dbReference type="EMBL" id="ML996232">
    <property type="protein sequence ID" value="KAF2729881.1"/>
    <property type="molecule type" value="Genomic_DNA"/>
</dbReference>